<evidence type="ECO:0000313" key="3">
    <source>
        <dbReference type="EMBL" id="QFI55162.1"/>
    </source>
</evidence>
<keyword evidence="2" id="KW-0560">Oxidoreductase</keyword>
<dbReference type="GO" id="GO:0016491">
    <property type="term" value="F:oxidoreductase activity"/>
    <property type="evidence" value="ECO:0007669"/>
    <property type="project" value="UniProtKB-KW"/>
</dbReference>
<comment type="similarity">
    <text evidence="1">Belongs to the short-chain dehydrogenases/reductases (SDR) family.</text>
</comment>
<dbReference type="PANTHER" id="PTHR42901:SF1">
    <property type="entry name" value="ALCOHOL DEHYDROGENASE"/>
    <property type="match status" value="1"/>
</dbReference>
<dbReference type="RefSeq" id="WP_193000933.1">
    <property type="nucleotide sequence ID" value="NZ_CP040449.1"/>
</dbReference>
<sequence length="251" mass="27056">MLEYHAAPQLLAGKVILVTGAGDGIGREAALTYAAHGATLILLGRSVAKLEATFDAIEAAGGPLPAIVPLDLMHAKAADYRGLADTFERQFGRLDGVLFNAGQLGTLCPFEQIKEHEWDEVMQVNVKSEFLMTQALLPLLRRTAKAQGEAVLLYTSSSVGRKGRAYWGSYAVSKFAVEGMMEVLADELEHTGVRVNTINPGGTRTKMRASAFPAENPMSLKTPADLMPLYLYLMGKDSRGQSGKTFVAQPK</sequence>
<dbReference type="AlphaFoldDB" id="A0A5J6WW44"/>
<organism evidence="3 4">
    <name type="scientific">Aeromonas simiae</name>
    <dbReference type="NCBI Taxonomy" id="218936"/>
    <lineage>
        <taxon>Bacteria</taxon>
        <taxon>Pseudomonadati</taxon>
        <taxon>Pseudomonadota</taxon>
        <taxon>Gammaproteobacteria</taxon>
        <taxon>Aeromonadales</taxon>
        <taxon>Aeromonadaceae</taxon>
        <taxon>Aeromonas</taxon>
    </lineage>
</organism>
<protein>
    <submittedName>
        <fullName evidence="3">YciK family oxidoreductase</fullName>
    </submittedName>
</protein>
<keyword evidence="4" id="KW-1185">Reference proteome</keyword>
<evidence type="ECO:0000256" key="2">
    <source>
        <dbReference type="ARBA" id="ARBA00023002"/>
    </source>
</evidence>
<proteinExistence type="inferred from homology"/>
<dbReference type="InterPro" id="IPR036291">
    <property type="entry name" value="NAD(P)-bd_dom_sf"/>
</dbReference>
<dbReference type="InterPro" id="IPR020904">
    <property type="entry name" value="Sc_DH/Rdtase_CS"/>
</dbReference>
<dbReference type="EMBL" id="CP040449">
    <property type="protein sequence ID" value="QFI55162.1"/>
    <property type="molecule type" value="Genomic_DNA"/>
</dbReference>
<evidence type="ECO:0000256" key="1">
    <source>
        <dbReference type="ARBA" id="ARBA00006484"/>
    </source>
</evidence>
<reference evidence="3 4" key="1">
    <citation type="submission" date="2019-05" db="EMBL/GenBank/DDBJ databases">
        <title>OXA-830, a novel chromosomally encoded expanded-spectrum class D beta-lactamase in Aeromonas simiae.</title>
        <authorList>
            <person name="Zhou W."/>
            <person name="Chen Q."/>
        </authorList>
    </citation>
    <scope>NUCLEOTIDE SEQUENCE [LARGE SCALE GENOMIC DNA]</scope>
    <source>
        <strain evidence="3 4">A6</strain>
    </source>
</reference>
<dbReference type="NCBIfam" id="NF006509">
    <property type="entry name" value="PRK08945.1"/>
    <property type="match status" value="1"/>
</dbReference>
<dbReference type="SUPFAM" id="SSF51735">
    <property type="entry name" value="NAD(P)-binding Rossmann-fold domains"/>
    <property type="match status" value="1"/>
</dbReference>
<dbReference type="Gene3D" id="3.40.50.720">
    <property type="entry name" value="NAD(P)-binding Rossmann-like Domain"/>
    <property type="match status" value="1"/>
</dbReference>
<dbReference type="Pfam" id="PF00106">
    <property type="entry name" value="adh_short"/>
    <property type="match status" value="1"/>
</dbReference>
<gene>
    <name evidence="3" type="ORF">FE240_10990</name>
</gene>
<accession>A0A5J6WW44</accession>
<dbReference type="PROSITE" id="PS00061">
    <property type="entry name" value="ADH_SHORT"/>
    <property type="match status" value="1"/>
</dbReference>
<dbReference type="InterPro" id="IPR002347">
    <property type="entry name" value="SDR_fam"/>
</dbReference>
<dbReference type="PRINTS" id="PR00081">
    <property type="entry name" value="GDHRDH"/>
</dbReference>
<name>A0A5J6WW44_9GAMM</name>
<dbReference type="KEGG" id="asim:FE240_10990"/>
<dbReference type="PANTHER" id="PTHR42901">
    <property type="entry name" value="ALCOHOL DEHYDROGENASE"/>
    <property type="match status" value="1"/>
</dbReference>
<evidence type="ECO:0000313" key="4">
    <source>
        <dbReference type="Proteomes" id="UP000594034"/>
    </source>
</evidence>
<dbReference type="Proteomes" id="UP000594034">
    <property type="component" value="Chromosome"/>
</dbReference>